<dbReference type="Proteomes" id="UP001500689">
    <property type="component" value="Unassembled WGS sequence"/>
</dbReference>
<protein>
    <submittedName>
        <fullName evidence="2">Methyltransferase domain-containing protein</fullName>
    </submittedName>
</protein>
<keyword evidence="1" id="KW-0808">Transferase</keyword>
<dbReference type="GO" id="GO:0008168">
    <property type="term" value="F:methyltransferase activity"/>
    <property type="evidence" value="ECO:0007669"/>
    <property type="project" value="UniProtKB-KW"/>
</dbReference>
<proteinExistence type="predicted"/>
<dbReference type="CDD" id="cd02440">
    <property type="entry name" value="AdoMet_MTases"/>
    <property type="match status" value="1"/>
</dbReference>
<dbReference type="PANTHER" id="PTHR43861:SF3">
    <property type="entry name" value="PUTATIVE (AFU_ORTHOLOGUE AFUA_2G14390)-RELATED"/>
    <property type="match status" value="1"/>
</dbReference>
<dbReference type="PANTHER" id="PTHR43861">
    <property type="entry name" value="TRANS-ACONITATE 2-METHYLTRANSFERASE-RELATED"/>
    <property type="match status" value="1"/>
</dbReference>
<dbReference type="InterPro" id="IPR029063">
    <property type="entry name" value="SAM-dependent_MTases_sf"/>
</dbReference>
<evidence type="ECO:0000313" key="2">
    <source>
        <dbReference type="EMBL" id="GAA3585010.1"/>
    </source>
</evidence>
<organism evidence="2 3">
    <name type="scientific">Amycolatopsis ultiminotia</name>
    <dbReference type="NCBI Taxonomy" id="543629"/>
    <lineage>
        <taxon>Bacteria</taxon>
        <taxon>Bacillati</taxon>
        <taxon>Actinomycetota</taxon>
        <taxon>Actinomycetes</taxon>
        <taxon>Pseudonocardiales</taxon>
        <taxon>Pseudonocardiaceae</taxon>
        <taxon>Amycolatopsis</taxon>
    </lineage>
</organism>
<gene>
    <name evidence="2" type="ORF">GCM10022222_82040</name>
</gene>
<keyword evidence="2" id="KW-0489">Methyltransferase</keyword>
<accession>A0ABP6YL74</accession>
<sequence length="262" mass="28428">MSGSEYLFDTGSPQGQEHVTGLESILDAKTVEFLGVAGIEPGQRCLELGAGSGSIARRMAERTGAAGTVVAVDLDTGHLVERPGLDVHRHDINDGLPVPGPFDVIHARLVLVHLPRREQIFEMLVDALAPGGWLVLGDCYRLPQPITAPGEADEEVFRKVWRIASEIVGPAAGQDFGWAHRAYRRMAAAGLDELYAEDFSETAAGDGPHGRISAALVRQAEAPLLAAGCTPDELARFHELLRDPGMRYWFFGIVYTRGRKPR</sequence>
<name>A0ABP6YL74_9PSEU</name>
<dbReference type="EMBL" id="BAAAZN010000030">
    <property type="protein sequence ID" value="GAA3585010.1"/>
    <property type="molecule type" value="Genomic_DNA"/>
</dbReference>
<reference evidence="3" key="1">
    <citation type="journal article" date="2019" name="Int. J. Syst. Evol. Microbiol.">
        <title>The Global Catalogue of Microorganisms (GCM) 10K type strain sequencing project: providing services to taxonomists for standard genome sequencing and annotation.</title>
        <authorList>
            <consortium name="The Broad Institute Genomics Platform"/>
            <consortium name="The Broad Institute Genome Sequencing Center for Infectious Disease"/>
            <person name="Wu L."/>
            <person name="Ma J."/>
        </authorList>
    </citation>
    <scope>NUCLEOTIDE SEQUENCE [LARGE SCALE GENOMIC DNA]</scope>
    <source>
        <strain evidence="3">JCM 16898</strain>
    </source>
</reference>
<dbReference type="GO" id="GO:0032259">
    <property type="term" value="P:methylation"/>
    <property type="evidence" value="ECO:0007669"/>
    <property type="project" value="UniProtKB-KW"/>
</dbReference>
<dbReference type="Pfam" id="PF13489">
    <property type="entry name" value="Methyltransf_23"/>
    <property type="match status" value="1"/>
</dbReference>
<dbReference type="SUPFAM" id="SSF53335">
    <property type="entry name" value="S-adenosyl-L-methionine-dependent methyltransferases"/>
    <property type="match status" value="1"/>
</dbReference>
<keyword evidence="3" id="KW-1185">Reference proteome</keyword>
<comment type="caution">
    <text evidence="2">The sequence shown here is derived from an EMBL/GenBank/DDBJ whole genome shotgun (WGS) entry which is preliminary data.</text>
</comment>
<dbReference type="Gene3D" id="3.40.50.150">
    <property type="entry name" value="Vaccinia Virus protein VP39"/>
    <property type="match status" value="1"/>
</dbReference>
<dbReference type="RefSeq" id="WP_344868922.1">
    <property type="nucleotide sequence ID" value="NZ_BAAAZN010000030.1"/>
</dbReference>
<evidence type="ECO:0000313" key="3">
    <source>
        <dbReference type="Proteomes" id="UP001500689"/>
    </source>
</evidence>
<evidence type="ECO:0000256" key="1">
    <source>
        <dbReference type="ARBA" id="ARBA00022679"/>
    </source>
</evidence>